<keyword evidence="3" id="KW-1185">Reference proteome</keyword>
<sequence length="204" mass="20141">MKPATLTAAAIIFGAVAAATPAHAVIVAATTNGNSVDTSNSGPGLLAADVDFSAFANGLSTVSLDVTLETADLGDSLSFDGIMGNLSGLFNLTGFSLVLDGTTFNALGSVVPTFSVGETVTGGAGDTRIDIAFGEGGEPFGVELGDVGFGGQDFGIDIANLGAGDMFSLTLLAEVDAPSPFLLLGLGLFGVAAMRIWNTGSGAV</sequence>
<gene>
    <name evidence="2" type="ORF">KCG44_13630</name>
</gene>
<accession>A0ABS6SIX5</accession>
<comment type="caution">
    <text evidence="2">The sequence shown here is derived from an EMBL/GenBank/DDBJ whole genome shotgun (WGS) entry which is preliminary data.</text>
</comment>
<evidence type="ECO:0000256" key="1">
    <source>
        <dbReference type="SAM" id="SignalP"/>
    </source>
</evidence>
<feature type="signal peptide" evidence="1">
    <location>
        <begin position="1"/>
        <end position="24"/>
    </location>
</feature>
<organism evidence="2 3">
    <name type="scientific">Pacificimonas pallii</name>
    <dbReference type="NCBI Taxonomy" id="2827236"/>
    <lineage>
        <taxon>Bacteria</taxon>
        <taxon>Pseudomonadati</taxon>
        <taxon>Pseudomonadota</taxon>
        <taxon>Alphaproteobacteria</taxon>
        <taxon>Sphingomonadales</taxon>
        <taxon>Sphingosinicellaceae</taxon>
        <taxon>Pacificimonas</taxon>
    </lineage>
</organism>
<feature type="chain" id="PRO_5045403738" description="PEP-CTERM protein-sorting domain-containing protein" evidence="1">
    <location>
        <begin position="25"/>
        <end position="204"/>
    </location>
</feature>
<evidence type="ECO:0008006" key="4">
    <source>
        <dbReference type="Google" id="ProtNLM"/>
    </source>
</evidence>
<keyword evidence="1" id="KW-0732">Signal</keyword>
<dbReference type="EMBL" id="JAGSPA010000005">
    <property type="protein sequence ID" value="MBV7257822.1"/>
    <property type="molecule type" value="Genomic_DNA"/>
</dbReference>
<evidence type="ECO:0000313" key="2">
    <source>
        <dbReference type="EMBL" id="MBV7257822.1"/>
    </source>
</evidence>
<proteinExistence type="predicted"/>
<reference evidence="2 3" key="1">
    <citation type="submission" date="2021-04" db="EMBL/GenBank/DDBJ databases">
        <authorList>
            <person name="Pira H."/>
            <person name="Risdian C."/>
            <person name="Wink J."/>
        </authorList>
    </citation>
    <scope>NUCLEOTIDE SEQUENCE [LARGE SCALE GENOMIC DNA]</scope>
    <source>
        <strain evidence="2 3">WHA3</strain>
    </source>
</reference>
<name>A0ABS6SIX5_9SPHN</name>
<protein>
    <recommendedName>
        <fullName evidence="4">PEP-CTERM protein-sorting domain-containing protein</fullName>
    </recommendedName>
</protein>
<dbReference type="RefSeq" id="WP_218446669.1">
    <property type="nucleotide sequence ID" value="NZ_JAGSPA010000005.1"/>
</dbReference>
<evidence type="ECO:0000313" key="3">
    <source>
        <dbReference type="Proteomes" id="UP000722336"/>
    </source>
</evidence>
<dbReference type="Proteomes" id="UP000722336">
    <property type="component" value="Unassembled WGS sequence"/>
</dbReference>